<dbReference type="InterPro" id="IPR013656">
    <property type="entry name" value="PAS_4"/>
</dbReference>
<dbReference type="PROSITE" id="PS01124">
    <property type="entry name" value="HTH_ARAC_FAMILY_2"/>
    <property type="match status" value="1"/>
</dbReference>
<keyword evidence="3" id="KW-0804">Transcription</keyword>
<dbReference type="NCBIfam" id="TIGR00229">
    <property type="entry name" value="sensory_box"/>
    <property type="match status" value="1"/>
</dbReference>
<evidence type="ECO:0000256" key="2">
    <source>
        <dbReference type="ARBA" id="ARBA00023125"/>
    </source>
</evidence>
<dbReference type="RefSeq" id="WP_284285070.1">
    <property type="nucleotide sequence ID" value="NZ_BSUJ01000001.1"/>
</dbReference>
<keyword evidence="1" id="KW-0805">Transcription regulation</keyword>
<dbReference type="InterPro" id="IPR018060">
    <property type="entry name" value="HTH_AraC"/>
</dbReference>
<keyword evidence="2" id="KW-0238">DNA-binding</keyword>
<dbReference type="InterPro" id="IPR018062">
    <property type="entry name" value="HTH_AraC-typ_CS"/>
</dbReference>
<dbReference type="PANTHER" id="PTHR46796">
    <property type="entry name" value="HTH-TYPE TRANSCRIPTIONAL ACTIVATOR RHAS-RELATED"/>
    <property type="match status" value="1"/>
</dbReference>
<sequence>MSTPNGPALSPELRAALPSALLGLMDHLVSTMFCVKDDQGRYVAVNATFVQRTNARSHRDVIGRTAGELFVPELAERYDEQDAQVLATGRSLHHELELIQAPGGPYRWHLTSKAPLVVDGRVAGVVSFSEDVGADAADDPAMAQLSAVVAHIESHLAEPLRVADLAAVAGTSTDTVERRVRRVFHRSPVQLVLSMRIDRARRLLVSTDEPIADIATACGFYDQAAFSRTFARLTGETPAAFRRTRADA</sequence>
<accession>A0ABQ6HWE2</accession>
<dbReference type="PROSITE" id="PS00041">
    <property type="entry name" value="HTH_ARAC_FAMILY_1"/>
    <property type="match status" value="1"/>
</dbReference>
<dbReference type="Pfam" id="PF12833">
    <property type="entry name" value="HTH_18"/>
    <property type="match status" value="1"/>
</dbReference>
<keyword evidence="6" id="KW-1185">Reference proteome</keyword>
<dbReference type="SUPFAM" id="SSF46689">
    <property type="entry name" value="Homeodomain-like"/>
    <property type="match status" value="1"/>
</dbReference>
<name>A0ABQ6HWE2_9MICO</name>
<evidence type="ECO:0000256" key="3">
    <source>
        <dbReference type="ARBA" id="ARBA00023163"/>
    </source>
</evidence>
<dbReference type="Gene3D" id="3.30.450.20">
    <property type="entry name" value="PAS domain"/>
    <property type="match status" value="1"/>
</dbReference>
<gene>
    <name evidence="5" type="ORF">GCM10025862_39060</name>
</gene>
<dbReference type="InterPro" id="IPR035965">
    <property type="entry name" value="PAS-like_dom_sf"/>
</dbReference>
<protein>
    <submittedName>
        <fullName evidence="5">Transcriptional regulator</fullName>
    </submittedName>
</protein>
<dbReference type="Gene3D" id="1.10.10.60">
    <property type="entry name" value="Homeodomain-like"/>
    <property type="match status" value="1"/>
</dbReference>
<feature type="domain" description="HTH araC/xylS-type" evidence="4">
    <location>
        <begin position="146"/>
        <end position="244"/>
    </location>
</feature>
<dbReference type="PANTHER" id="PTHR46796:SF13">
    <property type="entry name" value="HTH-TYPE TRANSCRIPTIONAL ACTIVATOR RHAS"/>
    <property type="match status" value="1"/>
</dbReference>
<dbReference type="InterPro" id="IPR000014">
    <property type="entry name" value="PAS"/>
</dbReference>
<dbReference type="EMBL" id="BSUJ01000001">
    <property type="protein sequence ID" value="GMA21885.1"/>
    <property type="molecule type" value="Genomic_DNA"/>
</dbReference>
<dbReference type="PRINTS" id="PR00032">
    <property type="entry name" value="HTHARAC"/>
</dbReference>
<dbReference type="Pfam" id="PF08448">
    <property type="entry name" value="PAS_4"/>
    <property type="match status" value="1"/>
</dbReference>
<dbReference type="InterPro" id="IPR020449">
    <property type="entry name" value="Tscrpt_reg_AraC-type_HTH"/>
</dbReference>
<evidence type="ECO:0000313" key="6">
    <source>
        <dbReference type="Proteomes" id="UP001157109"/>
    </source>
</evidence>
<dbReference type="SMART" id="SM00342">
    <property type="entry name" value="HTH_ARAC"/>
    <property type="match status" value="1"/>
</dbReference>
<organism evidence="5 6">
    <name type="scientific">Arsenicicoccus piscis</name>
    <dbReference type="NCBI Taxonomy" id="673954"/>
    <lineage>
        <taxon>Bacteria</taxon>
        <taxon>Bacillati</taxon>
        <taxon>Actinomycetota</taxon>
        <taxon>Actinomycetes</taxon>
        <taxon>Micrococcales</taxon>
        <taxon>Intrasporangiaceae</taxon>
        <taxon>Arsenicicoccus</taxon>
    </lineage>
</organism>
<reference evidence="6" key="1">
    <citation type="journal article" date="2019" name="Int. J. Syst. Evol. Microbiol.">
        <title>The Global Catalogue of Microorganisms (GCM) 10K type strain sequencing project: providing services to taxonomists for standard genome sequencing and annotation.</title>
        <authorList>
            <consortium name="The Broad Institute Genomics Platform"/>
            <consortium name="The Broad Institute Genome Sequencing Center for Infectious Disease"/>
            <person name="Wu L."/>
            <person name="Ma J."/>
        </authorList>
    </citation>
    <scope>NUCLEOTIDE SEQUENCE [LARGE SCALE GENOMIC DNA]</scope>
    <source>
        <strain evidence="6">NBRC 105830</strain>
    </source>
</reference>
<dbReference type="Proteomes" id="UP001157109">
    <property type="component" value="Unassembled WGS sequence"/>
</dbReference>
<dbReference type="CDD" id="cd00130">
    <property type="entry name" value="PAS"/>
    <property type="match status" value="1"/>
</dbReference>
<dbReference type="SUPFAM" id="SSF55785">
    <property type="entry name" value="PYP-like sensor domain (PAS domain)"/>
    <property type="match status" value="1"/>
</dbReference>
<evidence type="ECO:0000259" key="4">
    <source>
        <dbReference type="PROSITE" id="PS01124"/>
    </source>
</evidence>
<dbReference type="InterPro" id="IPR009057">
    <property type="entry name" value="Homeodomain-like_sf"/>
</dbReference>
<proteinExistence type="predicted"/>
<dbReference type="InterPro" id="IPR050204">
    <property type="entry name" value="AraC_XylS_family_regulators"/>
</dbReference>
<evidence type="ECO:0000313" key="5">
    <source>
        <dbReference type="EMBL" id="GMA21885.1"/>
    </source>
</evidence>
<comment type="caution">
    <text evidence="5">The sequence shown here is derived from an EMBL/GenBank/DDBJ whole genome shotgun (WGS) entry which is preliminary data.</text>
</comment>
<evidence type="ECO:0000256" key="1">
    <source>
        <dbReference type="ARBA" id="ARBA00023015"/>
    </source>
</evidence>